<organism evidence="2 3">
    <name type="scientific">Nostoc linckia z8</name>
    <dbReference type="NCBI Taxonomy" id="1628746"/>
    <lineage>
        <taxon>Bacteria</taxon>
        <taxon>Bacillati</taxon>
        <taxon>Cyanobacteriota</taxon>
        <taxon>Cyanophyceae</taxon>
        <taxon>Nostocales</taxon>
        <taxon>Nostocaceae</taxon>
        <taxon>Nostoc</taxon>
    </lineage>
</organism>
<dbReference type="EMBL" id="LAHD01000024">
    <property type="protein sequence ID" value="PHK04574.1"/>
    <property type="molecule type" value="Genomic_DNA"/>
</dbReference>
<name>A0A9Q5ZDP2_NOSLI</name>
<protein>
    <recommendedName>
        <fullName evidence="4">DUF2809 domain-containing protein</fullName>
    </recommendedName>
</protein>
<keyword evidence="1" id="KW-0812">Transmembrane</keyword>
<evidence type="ECO:0008006" key="4">
    <source>
        <dbReference type="Google" id="ProtNLM"/>
    </source>
</evidence>
<sequence>MLQSWRIKPRKSIVPKQFSNLKWLRFNRTSFTLFAIIFAIVVIIAIFFRDNWIRPLLGDVLIVMVIAYFVHAFIAVPLRKVAIGTLIFAYLIEFLQFLNLIDILGWRNSQLAHLTIGSTFDWRDLVAYTLGIAIVFLTANRLKS</sequence>
<evidence type="ECO:0000313" key="2">
    <source>
        <dbReference type="EMBL" id="PHK04574.1"/>
    </source>
</evidence>
<feature type="transmembrane region" description="Helical" evidence="1">
    <location>
        <begin position="85"/>
        <end position="105"/>
    </location>
</feature>
<evidence type="ECO:0000256" key="1">
    <source>
        <dbReference type="SAM" id="Phobius"/>
    </source>
</evidence>
<feature type="transmembrane region" description="Helical" evidence="1">
    <location>
        <begin position="60"/>
        <end position="78"/>
    </location>
</feature>
<evidence type="ECO:0000313" key="3">
    <source>
        <dbReference type="Proteomes" id="UP000222310"/>
    </source>
</evidence>
<feature type="transmembrane region" description="Helical" evidence="1">
    <location>
        <begin position="31"/>
        <end position="48"/>
    </location>
</feature>
<gene>
    <name evidence="2" type="ORF">VF08_10790</name>
</gene>
<dbReference type="InterPro" id="IPR021257">
    <property type="entry name" value="DUF2809"/>
</dbReference>
<comment type="caution">
    <text evidence="2">The sequence shown here is derived from an EMBL/GenBank/DDBJ whole genome shotgun (WGS) entry which is preliminary data.</text>
</comment>
<reference evidence="2 3" key="1">
    <citation type="submission" date="2015-02" db="EMBL/GenBank/DDBJ databases">
        <title>Nostoc linckia genome annotation.</title>
        <authorList>
            <person name="Zhou Z."/>
        </authorList>
    </citation>
    <scope>NUCLEOTIDE SEQUENCE [LARGE SCALE GENOMIC DNA]</scope>
    <source>
        <strain evidence="3">z8</strain>
    </source>
</reference>
<proteinExistence type="predicted"/>
<feature type="transmembrane region" description="Helical" evidence="1">
    <location>
        <begin position="125"/>
        <end position="142"/>
    </location>
</feature>
<accession>A0A9Q5ZDP2</accession>
<dbReference type="AlphaFoldDB" id="A0A9Q5ZDP2"/>
<dbReference type="Pfam" id="PF10990">
    <property type="entry name" value="DUF2809"/>
    <property type="match status" value="1"/>
</dbReference>
<dbReference type="Proteomes" id="UP000222310">
    <property type="component" value="Unassembled WGS sequence"/>
</dbReference>
<keyword evidence="1" id="KW-0472">Membrane</keyword>
<keyword evidence="1" id="KW-1133">Transmembrane helix</keyword>